<dbReference type="GO" id="GO:0005789">
    <property type="term" value="C:endoplasmic reticulum membrane"/>
    <property type="evidence" value="ECO:0007669"/>
    <property type="project" value="TreeGrafter"/>
</dbReference>
<keyword evidence="1" id="KW-1185">Reference proteome</keyword>
<dbReference type="AlphaFoldDB" id="A0A1I8J2Y0"/>
<dbReference type="WBParaSite" id="maker-uti_cns_0045611-snap-gene-1.25-mRNA-1">
    <property type="protein sequence ID" value="maker-uti_cns_0045611-snap-gene-1.25-mRNA-1"/>
    <property type="gene ID" value="maker-uti_cns_0045611-snap-gene-1.25"/>
</dbReference>
<dbReference type="Pfam" id="PF09446">
    <property type="entry name" value="VMA21"/>
    <property type="match status" value="1"/>
</dbReference>
<reference evidence="2" key="1">
    <citation type="submission" date="2016-11" db="UniProtKB">
        <authorList>
            <consortium name="WormBaseParasite"/>
        </authorList>
    </citation>
    <scope>IDENTIFICATION</scope>
</reference>
<protein>
    <submittedName>
        <fullName evidence="2">Transmembrane protein</fullName>
    </submittedName>
</protein>
<dbReference type="STRING" id="282301.A0A1I8J2Y0"/>
<evidence type="ECO:0000313" key="1">
    <source>
        <dbReference type="Proteomes" id="UP000095280"/>
    </source>
</evidence>
<evidence type="ECO:0000313" key="2">
    <source>
        <dbReference type="WBParaSite" id="maker-uti_cns_0045611-snap-gene-1.25-mRNA-1"/>
    </source>
</evidence>
<dbReference type="GO" id="GO:0031410">
    <property type="term" value="C:cytoplasmic vesicle"/>
    <property type="evidence" value="ECO:0007669"/>
    <property type="project" value="UniProtKB-KW"/>
</dbReference>
<dbReference type="Proteomes" id="UP000095280">
    <property type="component" value="Unplaced"/>
</dbReference>
<name>A0A1I8J2Y0_9PLAT</name>
<dbReference type="PANTHER" id="PTHR31792:SF3">
    <property type="entry name" value="VACUOLAR ATPASE ASSEMBLY INTEGRAL MEMBRANE PROTEIN VMA21"/>
    <property type="match status" value="1"/>
</dbReference>
<sequence>MDVTNLGKPLLGTAAAISAGTEGDSHLSIAAKALTTLSLLLIFLPITLYFFAKSLVFEGLFLLSSRQSYIYSAILAVVTVHVLLAGFLLFAFYEGGRTVYVSYKRD</sequence>
<dbReference type="PANTHER" id="PTHR31792">
    <property type="entry name" value="VACUOLAR ATPASE ASSEMBLY INTEGRAL MEMBRANE PROTEIN VMA21"/>
    <property type="match status" value="1"/>
</dbReference>
<dbReference type="InterPro" id="IPR019013">
    <property type="entry name" value="Vma21"/>
</dbReference>
<dbReference type="GO" id="GO:0070072">
    <property type="term" value="P:vacuolar proton-transporting V-type ATPase complex assembly"/>
    <property type="evidence" value="ECO:0007669"/>
    <property type="project" value="InterPro"/>
</dbReference>
<dbReference type="OrthoDB" id="160405at2759"/>
<organism evidence="1 2">
    <name type="scientific">Macrostomum lignano</name>
    <dbReference type="NCBI Taxonomy" id="282301"/>
    <lineage>
        <taxon>Eukaryota</taxon>
        <taxon>Metazoa</taxon>
        <taxon>Spiralia</taxon>
        <taxon>Lophotrochozoa</taxon>
        <taxon>Platyhelminthes</taxon>
        <taxon>Rhabditophora</taxon>
        <taxon>Macrostomorpha</taxon>
        <taxon>Macrostomida</taxon>
        <taxon>Macrostomidae</taxon>
        <taxon>Macrostomum</taxon>
    </lineage>
</organism>
<proteinExistence type="predicted"/>
<accession>A0A1I8J2Y0</accession>